<comment type="caution">
    <text evidence="3">The sequence shown here is derived from an EMBL/GenBank/DDBJ whole genome shotgun (WGS) entry which is preliminary data.</text>
</comment>
<name>A0A4R7T9K0_9ACTN</name>
<feature type="transmembrane region" description="Helical" evidence="2">
    <location>
        <begin position="111"/>
        <end position="128"/>
    </location>
</feature>
<organism evidence="3 4">
    <name type="scientific">Kribbella voronezhensis</name>
    <dbReference type="NCBI Taxonomy" id="2512212"/>
    <lineage>
        <taxon>Bacteria</taxon>
        <taxon>Bacillati</taxon>
        <taxon>Actinomycetota</taxon>
        <taxon>Actinomycetes</taxon>
        <taxon>Propionibacteriales</taxon>
        <taxon>Kribbellaceae</taxon>
        <taxon>Kribbella</taxon>
    </lineage>
</organism>
<dbReference type="AlphaFoldDB" id="A0A4R7T9K0"/>
<feature type="transmembrane region" description="Helical" evidence="2">
    <location>
        <begin position="72"/>
        <end position="91"/>
    </location>
</feature>
<feature type="region of interest" description="Disordered" evidence="1">
    <location>
        <begin position="132"/>
        <end position="151"/>
    </location>
</feature>
<dbReference type="RefSeq" id="WP_133977613.1">
    <property type="nucleotide sequence ID" value="NZ_SOCE01000001.1"/>
</dbReference>
<evidence type="ECO:0000256" key="2">
    <source>
        <dbReference type="SAM" id="Phobius"/>
    </source>
</evidence>
<evidence type="ECO:0000256" key="1">
    <source>
        <dbReference type="SAM" id="MobiDB-lite"/>
    </source>
</evidence>
<feature type="transmembrane region" description="Helical" evidence="2">
    <location>
        <begin position="41"/>
        <end position="60"/>
    </location>
</feature>
<keyword evidence="2" id="KW-1133">Transmembrane helix</keyword>
<keyword evidence="2" id="KW-0472">Membrane</keyword>
<dbReference type="OrthoDB" id="5194395at2"/>
<dbReference type="Proteomes" id="UP000295151">
    <property type="component" value="Unassembled WGS sequence"/>
</dbReference>
<protein>
    <submittedName>
        <fullName evidence="3">Uncharacterized protein</fullName>
    </submittedName>
</protein>
<evidence type="ECO:0000313" key="3">
    <source>
        <dbReference type="EMBL" id="TDU87908.1"/>
    </source>
</evidence>
<keyword evidence="4" id="KW-1185">Reference proteome</keyword>
<reference evidence="3 4" key="1">
    <citation type="submission" date="2019-03" db="EMBL/GenBank/DDBJ databases">
        <title>Genomic Encyclopedia of Type Strains, Phase III (KMG-III): the genomes of soil and plant-associated and newly described type strains.</title>
        <authorList>
            <person name="Whitman W."/>
        </authorList>
    </citation>
    <scope>NUCLEOTIDE SEQUENCE [LARGE SCALE GENOMIC DNA]</scope>
    <source>
        <strain evidence="3 4">VKM Ac-2575</strain>
    </source>
</reference>
<keyword evidence="2" id="KW-0812">Transmembrane</keyword>
<sequence>MTAKVVRRAWTVGWLGAAVLGVANGTVRNLVYQPRLDELAAHQLSTCTLIVLLTLYLVWLDRRWPLPSTATAVRTGAGWAVATLAFEFGLGLGVQHKALSALLADYDITSGRVWVLVPLWMLIGPALIRRGRRHRPDSTRPADVDAASAQR</sequence>
<proteinExistence type="predicted"/>
<accession>A0A4R7T9K0</accession>
<evidence type="ECO:0000313" key="4">
    <source>
        <dbReference type="Proteomes" id="UP000295151"/>
    </source>
</evidence>
<dbReference type="EMBL" id="SOCE01000001">
    <property type="protein sequence ID" value="TDU87908.1"/>
    <property type="molecule type" value="Genomic_DNA"/>
</dbReference>
<gene>
    <name evidence="3" type="ORF">EV138_1444</name>
</gene>